<evidence type="ECO:0000256" key="8">
    <source>
        <dbReference type="ARBA" id="ARBA00022932"/>
    </source>
</evidence>
<dbReference type="RefSeq" id="WP_092036044.1">
    <property type="nucleotide sequence ID" value="NZ_FOOK01000005.1"/>
</dbReference>
<evidence type="ECO:0000259" key="13">
    <source>
        <dbReference type="Pfam" id="PF02768"/>
    </source>
</evidence>
<dbReference type="Pfam" id="PF02768">
    <property type="entry name" value="DNA_pol3_beta_3"/>
    <property type="match status" value="1"/>
</dbReference>
<name>A0A1I2LEJ9_9BACL</name>
<reference evidence="14 15" key="1">
    <citation type="submission" date="2016-10" db="EMBL/GenBank/DDBJ databases">
        <authorList>
            <person name="de Groot N.N."/>
        </authorList>
    </citation>
    <scope>NUCLEOTIDE SEQUENCE [LARGE SCALE GENOMIC DNA]</scope>
    <source>
        <strain evidence="14 15">DSM 44945</strain>
    </source>
</reference>
<comment type="similarity">
    <text evidence="2 10">Belongs to the beta sliding clamp family.</text>
</comment>
<keyword evidence="15" id="KW-1185">Reference proteome</keyword>
<evidence type="ECO:0000256" key="7">
    <source>
        <dbReference type="ARBA" id="ARBA00022705"/>
    </source>
</evidence>
<keyword evidence="4 10" id="KW-0963">Cytoplasm</keyword>
<evidence type="ECO:0000256" key="6">
    <source>
        <dbReference type="ARBA" id="ARBA00022695"/>
    </source>
</evidence>
<keyword evidence="8 10" id="KW-0239">DNA-directed DNA polymerase</keyword>
<proteinExistence type="inferred from homology"/>
<evidence type="ECO:0000313" key="14">
    <source>
        <dbReference type="EMBL" id="SFF77822.1"/>
    </source>
</evidence>
<dbReference type="Gene3D" id="3.10.150.10">
    <property type="entry name" value="DNA Polymerase III, subunit A, domain 2"/>
    <property type="match status" value="1"/>
</dbReference>
<dbReference type="EMBL" id="FOOK01000005">
    <property type="protein sequence ID" value="SFF77822.1"/>
    <property type="molecule type" value="Genomic_DNA"/>
</dbReference>
<comment type="function">
    <text evidence="10">Confers DNA tethering and processivity to DNA polymerases and other proteins. Acts as a clamp, forming a ring around DNA (a reaction catalyzed by the clamp-loading complex) which diffuses in an ATP-independent manner freely and bidirectionally along dsDNA. Initially characterized for its ability to contact the catalytic subunit of DNA polymerase III (Pol III), a complex, multichain enzyme responsible for most of the replicative synthesis in bacteria; Pol III exhibits 3'-5' exonuclease proofreading activity. The beta chain is required for initiation of replication as well as for processivity of DNA replication.</text>
</comment>
<evidence type="ECO:0000256" key="10">
    <source>
        <dbReference type="PIRNR" id="PIRNR000804"/>
    </source>
</evidence>
<evidence type="ECO:0000256" key="9">
    <source>
        <dbReference type="ARBA" id="ARBA00023125"/>
    </source>
</evidence>
<evidence type="ECO:0000259" key="11">
    <source>
        <dbReference type="Pfam" id="PF00712"/>
    </source>
</evidence>
<protein>
    <recommendedName>
        <fullName evidence="3 10">Beta sliding clamp</fullName>
    </recommendedName>
</protein>
<sequence length="378" mass="41962">MKFRIARSALVDAVSQVSKAVSTRTTIPILTGIKVTADEEGIFFTGSNADLTIQVRVPLREEDKEIVHLERIGNTVLPGRIIGELVRKLPEDEVEWEVDERRVATICSGQARFQLNAMDPEEYPRLPELVEDRKFSLPADLLQTMIRQTVFAVSTSEARGVLMGVLWQLEGGRLRLVATDSHRLSRREAEVEAPEGLTLANVIVPGKSLSEVGKILADRSGWVDIVVSDNQLLIETTHLKFFTRLLSGNYPDTDRVIPRGGRTELVLSTKELLESVDRASLISRDGRDNVIKWVVSDDGRVEVSSAAQDVGSVTEEVSARVSGEPMSISFNARYMIEALRAVDSEEIRILLTGPMTPFSIRPVDSDDSLHLIVPIRTR</sequence>
<dbReference type="GO" id="GO:0003677">
    <property type="term" value="F:DNA binding"/>
    <property type="evidence" value="ECO:0007669"/>
    <property type="project" value="UniProtKB-UniRule"/>
</dbReference>
<dbReference type="Pfam" id="PF00712">
    <property type="entry name" value="DNA_pol3_beta"/>
    <property type="match status" value="1"/>
</dbReference>
<dbReference type="PANTHER" id="PTHR30478">
    <property type="entry name" value="DNA POLYMERASE III SUBUNIT BETA"/>
    <property type="match status" value="1"/>
</dbReference>
<dbReference type="STRING" id="201973.SAMN04488025_1057"/>
<dbReference type="CDD" id="cd00140">
    <property type="entry name" value="beta_clamp"/>
    <property type="match status" value="1"/>
</dbReference>
<accession>A0A1I2LEJ9</accession>
<dbReference type="OrthoDB" id="8421503at2"/>
<evidence type="ECO:0000256" key="5">
    <source>
        <dbReference type="ARBA" id="ARBA00022679"/>
    </source>
</evidence>
<dbReference type="InterPro" id="IPR046938">
    <property type="entry name" value="DNA_clamp_sf"/>
</dbReference>
<dbReference type="GO" id="GO:0009360">
    <property type="term" value="C:DNA polymerase III complex"/>
    <property type="evidence" value="ECO:0007669"/>
    <property type="project" value="InterPro"/>
</dbReference>
<gene>
    <name evidence="14" type="ORF">SAMN04488025_1057</name>
</gene>
<comment type="subcellular location">
    <subcellularLocation>
        <location evidence="1 10">Cytoplasm</location>
    </subcellularLocation>
</comment>
<organism evidence="14 15">
    <name type="scientific">Planifilum fulgidum</name>
    <dbReference type="NCBI Taxonomy" id="201973"/>
    <lineage>
        <taxon>Bacteria</taxon>
        <taxon>Bacillati</taxon>
        <taxon>Bacillota</taxon>
        <taxon>Bacilli</taxon>
        <taxon>Bacillales</taxon>
        <taxon>Thermoactinomycetaceae</taxon>
        <taxon>Planifilum</taxon>
    </lineage>
</organism>
<dbReference type="Gene3D" id="3.70.10.10">
    <property type="match status" value="1"/>
</dbReference>
<dbReference type="InterPro" id="IPR022635">
    <property type="entry name" value="DNA_polIII_beta_C"/>
</dbReference>
<dbReference type="InterPro" id="IPR001001">
    <property type="entry name" value="DNA_polIII_beta"/>
</dbReference>
<feature type="domain" description="DNA polymerase III beta sliding clamp central" evidence="12">
    <location>
        <begin position="137"/>
        <end position="252"/>
    </location>
</feature>
<dbReference type="NCBIfam" id="TIGR00663">
    <property type="entry name" value="dnan"/>
    <property type="match status" value="1"/>
</dbReference>
<comment type="subunit">
    <text evidence="10">Forms a ring-shaped head-to-tail homodimer around DNA.</text>
</comment>
<keyword evidence="7 10" id="KW-0235">DNA replication</keyword>
<evidence type="ECO:0000256" key="3">
    <source>
        <dbReference type="ARBA" id="ARBA00021035"/>
    </source>
</evidence>
<evidence type="ECO:0000256" key="1">
    <source>
        <dbReference type="ARBA" id="ARBA00004496"/>
    </source>
</evidence>
<dbReference type="PANTHER" id="PTHR30478:SF0">
    <property type="entry name" value="BETA SLIDING CLAMP"/>
    <property type="match status" value="1"/>
</dbReference>
<keyword evidence="5 10" id="KW-0808">Transferase</keyword>
<keyword evidence="6 10" id="KW-0548">Nucleotidyltransferase</keyword>
<dbReference type="GO" id="GO:0005737">
    <property type="term" value="C:cytoplasm"/>
    <property type="evidence" value="ECO:0007669"/>
    <property type="project" value="UniProtKB-SubCell"/>
</dbReference>
<dbReference type="AlphaFoldDB" id="A0A1I2LEJ9"/>
<dbReference type="InterPro" id="IPR022637">
    <property type="entry name" value="DNA_polIII_beta_cen"/>
</dbReference>
<feature type="domain" description="DNA polymerase III beta sliding clamp C-terminal" evidence="13">
    <location>
        <begin position="255"/>
        <end position="376"/>
    </location>
</feature>
<evidence type="ECO:0000256" key="2">
    <source>
        <dbReference type="ARBA" id="ARBA00010752"/>
    </source>
</evidence>
<dbReference type="SUPFAM" id="SSF55979">
    <property type="entry name" value="DNA clamp"/>
    <property type="match status" value="3"/>
</dbReference>
<dbReference type="Proteomes" id="UP000198661">
    <property type="component" value="Unassembled WGS sequence"/>
</dbReference>
<dbReference type="Pfam" id="PF02767">
    <property type="entry name" value="DNA_pol3_beta_2"/>
    <property type="match status" value="1"/>
</dbReference>
<dbReference type="InterPro" id="IPR022634">
    <property type="entry name" value="DNA_polIII_beta_N"/>
</dbReference>
<dbReference type="GO" id="GO:0003887">
    <property type="term" value="F:DNA-directed DNA polymerase activity"/>
    <property type="evidence" value="ECO:0007669"/>
    <property type="project" value="UniProtKB-UniRule"/>
</dbReference>
<evidence type="ECO:0000256" key="4">
    <source>
        <dbReference type="ARBA" id="ARBA00022490"/>
    </source>
</evidence>
<feature type="domain" description="DNA polymerase III beta sliding clamp N-terminal" evidence="11">
    <location>
        <begin position="1"/>
        <end position="127"/>
    </location>
</feature>
<dbReference type="GO" id="GO:0006271">
    <property type="term" value="P:DNA strand elongation involved in DNA replication"/>
    <property type="evidence" value="ECO:0007669"/>
    <property type="project" value="TreeGrafter"/>
</dbReference>
<dbReference type="SMART" id="SM00480">
    <property type="entry name" value="POL3Bc"/>
    <property type="match status" value="1"/>
</dbReference>
<evidence type="ECO:0000259" key="12">
    <source>
        <dbReference type="Pfam" id="PF02767"/>
    </source>
</evidence>
<evidence type="ECO:0000313" key="15">
    <source>
        <dbReference type="Proteomes" id="UP000198661"/>
    </source>
</evidence>
<dbReference type="PIRSF" id="PIRSF000804">
    <property type="entry name" value="DNA_pol_III_b"/>
    <property type="match status" value="1"/>
</dbReference>
<dbReference type="GO" id="GO:0008408">
    <property type="term" value="F:3'-5' exonuclease activity"/>
    <property type="evidence" value="ECO:0007669"/>
    <property type="project" value="InterPro"/>
</dbReference>
<keyword evidence="9" id="KW-0238">DNA-binding</keyword>